<dbReference type="Proteomes" id="UP000054538">
    <property type="component" value="Unassembled WGS sequence"/>
</dbReference>
<protein>
    <submittedName>
        <fullName evidence="1">Uncharacterized protein</fullName>
    </submittedName>
</protein>
<keyword evidence="2" id="KW-1185">Reference proteome</keyword>
<dbReference type="HOGENOM" id="CLU_2528166_0_0_1"/>
<proteinExistence type="predicted"/>
<accession>A0A0D0E391</accession>
<gene>
    <name evidence="1" type="ORF">PAXRUDRAFT_823677</name>
</gene>
<evidence type="ECO:0000313" key="2">
    <source>
        <dbReference type="Proteomes" id="UP000054538"/>
    </source>
</evidence>
<dbReference type="EMBL" id="KN824886">
    <property type="protein sequence ID" value="KIK98631.1"/>
    <property type="molecule type" value="Genomic_DNA"/>
</dbReference>
<sequence>MCILISVDTGPQAFGTFLPYRNELPNPGSGPCRWAGIGLSAWGLQTKLDRDKQHQLRANIYPFTHLRDLGRCKPKTPSRSLLSC</sequence>
<reference evidence="1 2" key="1">
    <citation type="submission" date="2014-04" db="EMBL/GenBank/DDBJ databases">
        <authorList>
            <consortium name="DOE Joint Genome Institute"/>
            <person name="Kuo A."/>
            <person name="Kohler A."/>
            <person name="Jargeat P."/>
            <person name="Nagy L.G."/>
            <person name="Floudas D."/>
            <person name="Copeland A."/>
            <person name="Barry K.W."/>
            <person name="Cichocki N."/>
            <person name="Veneault-Fourrey C."/>
            <person name="LaButti K."/>
            <person name="Lindquist E.A."/>
            <person name="Lipzen A."/>
            <person name="Lundell T."/>
            <person name="Morin E."/>
            <person name="Murat C."/>
            <person name="Sun H."/>
            <person name="Tunlid A."/>
            <person name="Henrissat B."/>
            <person name="Grigoriev I.V."/>
            <person name="Hibbett D.S."/>
            <person name="Martin F."/>
            <person name="Nordberg H.P."/>
            <person name="Cantor M.N."/>
            <person name="Hua S.X."/>
        </authorList>
    </citation>
    <scope>NUCLEOTIDE SEQUENCE [LARGE SCALE GENOMIC DNA]</scope>
    <source>
        <strain evidence="1 2">Ve08.2h10</strain>
    </source>
</reference>
<evidence type="ECO:0000313" key="1">
    <source>
        <dbReference type="EMBL" id="KIK98631.1"/>
    </source>
</evidence>
<name>A0A0D0E391_9AGAM</name>
<dbReference type="InParanoid" id="A0A0D0E391"/>
<organism evidence="1 2">
    <name type="scientific">Paxillus rubicundulus Ve08.2h10</name>
    <dbReference type="NCBI Taxonomy" id="930991"/>
    <lineage>
        <taxon>Eukaryota</taxon>
        <taxon>Fungi</taxon>
        <taxon>Dikarya</taxon>
        <taxon>Basidiomycota</taxon>
        <taxon>Agaricomycotina</taxon>
        <taxon>Agaricomycetes</taxon>
        <taxon>Agaricomycetidae</taxon>
        <taxon>Boletales</taxon>
        <taxon>Paxilineae</taxon>
        <taxon>Paxillaceae</taxon>
        <taxon>Paxillus</taxon>
    </lineage>
</organism>
<dbReference type="AlphaFoldDB" id="A0A0D0E391"/>
<reference evidence="2" key="2">
    <citation type="submission" date="2015-01" db="EMBL/GenBank/DDBJ databases">
        <title>Evolutionary Origins and Diversification of the Mycorrhizal Mutualists.</title>
        <authorList>
            <consortium name="DOE Joint Genome Institute"/>
            <consortium name="Mycorrhizal Genomics Consortium"/>
            <person name="Kohler A."/>
            <person name="Kuo A."/>
            <person name="Nagy L.G."/>
            <person name="Floudas D."/>
            <person name="Copeland A."/>
            <person name="Barry K.W."/>
            <person name="Cichocki N."/>
            <person name="Veneault-Fourrey C."/>
            <person name="LaButti K."/>
            <person name="Lindquist E.A."/>
            <person name="Lipzen A."/>
            <person name="Lundell T."/>
            <person name="Morin E."/>
            <person name="Murat C."/>
            <person name="Riley R."/>
            <person name="Ohm R."/>
            <person name="Sun H."/>
            <person name="Tunlid A."/>
            <person name="Henrissat B."/>
            <person name="Grigoriev I.V."/>
            <person name="Hibbett D.S."/>
            <person name="Martin F."/>
        </authorList>
    </citation>
    <scope>NUCLEOTIDE SEQUENCE [LARGE SCALE GENOMIC DNA]</scope>
    <source>
        <strain evidence="2">Ve08.2h10</strain>
    </source>
</reference>